<dbReference type="PANTHER" id="PTHR30055:SF234">
    <property type="entry name" value="HTH-TYPE TRANSCRIPTIONAL REGULATOR BETI"/>
    <property type="match status" value="1"/>
</dbReference>
<dbReference type="PANTHER" id="PTHR30055">
    <property type="entry name" value="HTH-TYPE TRANSCRIPTIONAL REGULATOR RUTR"/>
    <property type="match status" value="1"/>
</dbReference>
<evidence type="ECO:0000256" key="4">
    <source>
        <dbReference type="PROSITE-ProRule" id="PRU00335"/>
    </source>
</evidence>
<evidence type="ECO:0000256" key="1">
    <source>
        <dbReference type="ARBA" id="ARBA00023015"/>
    </source>
</evidence>
<sequence length="208" mass="22236">MENRTYHHGNLRAALVTAGVTLARAGGPDAVVLRAVSREAGVSHNAAYRHFANHEDLLAAVAARCTEQLGRLMLARTAEATAAEPDAGPEARAWARLEAIGRAYVDFALTEHGWFRTAFCGAAPEPERHPPTRPDPGTDPYLLLSARLDELVDAGALPPERRPGAEYSAWSAVHGLAHLLTDGPLHDLPPAEIRRAVDTVLASVARGL</sequence>
<accession>A0ABW1F9I1</accession>
<dbReference type="Pfam" id="PF13305">
    <property type="entry name" value="TetR_C_33"/>
    <property type="match status" value="1"/>
</dbReference>
<dbReference type="InterPro" id="IPR001647">
    <property type="entry name" value="HTH_TetR"/>
</dbReference>
<dbReference type="InterPro" id="IPR025996">
    <property type="entry name" value="MT1864/Rv1816-like_C"/>
</dbReference>
<dbReference type="Proteomes" id="UP001596067">
    <property type="component" value="Unassembled WGS sequence"/>
</dbReference>
<dbReference type="InterPro" id="IPR036271">
    <property type="entry name" value="Tet_transcr_reg_TetR-rel_C_sf"/>
</dbReference>
<comment type="caution">
    <text evidence="6">The sequence shown here is derived from an EMBL/GenBank/DDBJ whole genome shotgun (WGS) entry which is preliminary data.</text>
</comment>
<protein>
    <submittedName>
        <fullName evidence="6">TetR/AcrR family transcriptional regulator</fullName>
    </submittedName>
</protein>
<dbReference type="Gene3D" id="1.10.357.10">
    <property type="entry name" value="Tetracycline Repressor, domain 2"/>
    <property type="match status" value="1"/>
</dbReference>
<dbReference type="EMBL" id="JBHSOD010000069">
    <property type="protein sequence ID" value="MFC5889971.1"/>
    <property type="molecule type" value="Genomic_DNA"/>
</dbReference>
<dbReference type="SUPFAM" id="SSF48498">
    <property type="entry name" value="Tetracyclin repressor-like, C-terminal domain"/>
    <property type="match status" value="1"/>
</dbReference>
<dbReference type="InterPro" id="IPR009057">
    <property type="entry name" value="Homeodomain-like_sf"/>
</dbReference>
<dbReference type="PROSITE" id="PS50977">
    <property type="entry name" value="HTH_TETR_2"/>
    <property type="match status" value="1"/>
</dbReference>
<keyword evidence="3" id="KW-0804">Transcription</keyword>
<reference evidence="7" key="1">
    <citation type="journal article" date="2019" name="Int. J. Syst. Evol. Microbiol.">
        <title>The Global Catalogue of Microorganisms (GCM) 10K type strain sequencing project: providing services to taxonomists for standard genome sequencing and annotation.</title>
        <authorList>
            <consortium name="The Broad Institute Genomics Platform"/>
            <consortium name="The Broad Institute Genome Sequencing Center for Infectious Disease"/>
            <person name="Wu L."/>
            <person name="Ma J."/>
        </authorList>
    </citation>
    <scope>NUCLEOTIDE SEQUENCE [LARGE SCALE GENOMIC DNA]</scope>
    <source>
        <strain evidence="7">CGMCC 4.1469</strain>
    </source>
</reference>
<dbReference type="SUPFAM" id="SSF46689">
    <property type="entry name" value="Homeodomain-like"/>
    <property type="match status" value="1"/>
</dbReference>
<evidence type="ECO:0000313" key="7">
    <source>
        <dbReference type="Proteomes" id="UP001596067"/>
    </source>
</evidence>
<feature type="DNA-binding region" description="H-T-H motif" evidence="4">
    <location>
        <begin position="32"/>
        <end position="51"/>
    </location>
</feature>
<dbReference type="Pfam" id="PF00440">
    <property type="entry name" value="TetR_N"/>
    <property type="match status" value="1"/>
</dbReference>
<evidence type="ECO:0000256" key="2">
    <source>
        <dbReference type="ARBA" id="ARBA00023125"/>
    </source>
</evidence>
<proteinExistence type="predicted"/>
<gene>
    <name evidence="6" type="ORF">ACFP0N_33915</name>
</gene>
<keyword evidence="1" id="KW-0805">Transcription regulation</keyword>
<evidence type="ECO:0000256" key="3">
    <source>
        <dbReference type="ARBA" id="ARBA00023163"/>
    </source>
</evidence>
<evidence type="ECO:0000313" key="6">
    <source>
        <dbReference type="EMBL" id="MFC5889971.1"/>
    </source>
</evidence>
<feature type="domain" description="HTH tetR-type" evidence="5">
    <location>
        <begin position="9"/>
        <end position="69"/>
    </location>
</feature>
<organism evidence="6 7">
    <name type="scientific">Kitasatospora aburaviensis</name>
    <dbReference type="NCBI Taxonomy" id="67265"/>
    <lineage>
        <taxon>Bacteria</taxon>
        <taxon>Bacillati</taxon>
        <taxon>Actinomycetota</taxon>
        <taxon>Actinomycetes</taxon>
        <taxon>Kitasatosporales</taxon>
        <taxon>Streptomycetaceae</taxon>
        <taxon>Kitasatospora</taxon>
    </lineage>
</organism>
<evidence type="ECO:0000259" key="5">
    <source>
        <dbReference type="PROSITE" id="PS50977"/>
    </source>
</evidence>
<name>A0ABW1F9I1_9ACTN</name>
<dbReference type="RefSeq" id="WP_380237283.1">
    <property type="nucleotide sequence ID" value="NZ_JBHSOD010000069.1"/>
</dbReference>
<dbReference type="InterPro" id="IPR050109">
    <property type="entry name" value="HTH-type_TetR-like_transc_reg"/>
</dbReference>
<keyword evidence="2 4" id="KW-0238">DNA-binding</keyword>
<keyword evidence="7" id="KW-1185">Reference proteome</keyword>